<dbReference type="AlphaFoldDB" id="A0A813HG46"/>
<sequence>ELQSYQAELYAVKHGDLDAIYTNVTDNRRLRIESLEGHRAHWQRTNSMVEDLPHLREMQRDGHCHEAVMWLVHHVPSAEQHTVFARKPVPMLSAKRHSCVASAAGKEAEVCRLYDGQISCADCHSGSGMIAQDWSDLAGIIPEDPKFPGWARQRRCDQNYKPACGPCGGVGGPYWGDEIDAFQPTNCEVVALPEDVPVADRQSPQFAEQFIVHQLGSDRLIRTQNAAKFAVYSQIRSTLWYDFPLGGESEGTAEDGMAKLRHDTFYDDVGYKWLDNGLVTEIHLQSRAQREANVTGPMVSMLHGLLGWGKNLGGLTCLAAPVGVPVLGGTVDVLKVGHSSFLEGADYLGRIKIGVEYDGYKMGDTGHGDFTKKRNMTVDHYVKWFLHVFVDADKASPTFGQPVRFYGPYSGFAVYVKFEKKQPPAEVWDHACPDNGWGESESKPLYPCKGKKITDYPCMVVEKTHPEVCAPWANISEEEVSSQPSGGRLQGAFGGIFMPEESSASIVI</sequence>
<gene>
    <name evidence="1" type="ORF">PGLA1383_LOCUS52094</name>
</gene>
<reference evidence="1" key="1">
    <citation type="submission" date="2021-02" db="EMBL/GenBank/DDBJ databases">
        <authorList>
            <person name="Dougan E. K."/>
            <person name="Rhodes N."/>
            <person name="Thang M."/>
            <person name="Chan C."/>
        </authorList>
    </citation>
    <scope>NUCLEOTIDE SEQUENCE</scope>
</reference>
<dbReference type="OrthoDB" id="409304at2759"/>
<feature type="non-terminal residue" evidence="1">
    <location>
        <position position="508"/>
    </location>
</feature>
<comment type="caution">
    <text evidence="1">The sequence shown here is derived from an EMBL/GenBank/DDBJ whole genome shotgun (WGS) entry which is preliminary data.</text>
</comment>
<accession>A0A813HG46</accession>
<evidence type="ECO:0000313" key="1">
    <source>
        <dbReference type="EMBL" id="CAE8636673.1"/>
    </source>
</evidence>
<keyword evidence="2" id="KW-1185">Reference proteome</keyword>
<proteinExistence type="predicted"/>
<name>A0A813HG46_POLGL</name>
<evidence type="ECO:0000313" key="2">
    <source>
        <dbReference type="Proteomes" id="UP000654075"/>
    </source>
</evidence>
<organism evidence="1 2">
    <name type="scientific">Polarella glacialis</name>
    <name type="common">Dinoflagellate</name>
    <dbReference type="NCBI Taxonomy" id="89957"/>
    <lineage>
        <taxon>Eukaryota</taxon>
        <taxon>Sar</taxon>
        <taxon>Alveolata</taxon>
        <taxon>Dinophyceae</taxon>
        <taxon>Suessiales</taxon>
        <taxon>Suessiaceae</taxon>
        <taxon>Polarella</taxon>
    </lineage>
</organism>
<protein>
    <submittedName>
        <fullName evidence="1">Uncharacterized protein</fullName>
    </submittedName>
</protein>
<dbReference type="OMA" id="PCRRDEL"/>
<dbReference type="Proteomes" id="UP000654075">
    <property type="component" value="Unassembled WGS sequence"/>
</dbReference>
<dbReference type="EMBL" id="CAJNNV010031529">
    <property type="protein sequence ID" value="CAE8636673.1"/>
    <property type="molecule type" value="Genomic_DNA"/>
</dbReference>